<evidence type="ECO:0000256" key="3">
    <source>
        <dbReference type="ARBA" id="ARBA00022806"/>
    </source>
</evidence>
<evidence type="ECO:0000256" key="5">
    <source>
        <dbReference type="SAM" id="MobiDB-lite"/>
    </source>
</evidence>
<evidence type="ECO:0000313" key="9">
    <source>
        <dbReference type="EMBL" id="MPL96437.1"/>
    </source>
</evidence>
<comment type="caution">
    <text evidence="9">The sequence shown here is derived from an EMBL/GenBank/DDBJ whole genome shotgun (WGS) entry which is preliminary data.</text>
</comment>
<dbReference type="GO" id="GO:0005829">
    <property type="term" value="C:cytosol"/>
    <property type="evidence" value="ECO:0007669"/>
    <property type="project" value="TreeGrafter"/>
</dbReference>
<dbReference type="InterPro" id="IPR014001">
    <property type="entry name" value="Helicase_ATP-bd"/>
</dbReference>
<dbReference type="SMART" id="SM00487">
    <property type="entry name" value="DEXDc"/>
    <property type="match status" value="1"/>
</dbReference>
<evidence type="ECO:0000256" key="4">
    <source>
        <dbReference type="ARBA" id="ARBA00022840"/>
    </source>
</evidence>
<evidence type="ECO:0000259" key="7">
    <source>
        <dbReference type="PROSITE" id="PS51194"/>
    </source>
</evidence>
<protein>
    <submittedName>
        <fullName evidence="9">ATP-dependent RNA helicase CshA</fullName>
        <ecNumber evidence="9">3.6.4.13</ecNumber>
    </submittedName>
</protein>
<name>A0A644VYQ5_9ZZZZ</name>
<dbReference type="InterPro" id="IPR001650">
    <property type="entry name" value="Helicase_C-like"/>
</dbReference>
<dbReference type="PANTHER" id="PTHR47959">
    <property type="entry name" value="ATP-DEPENDENT RNA HELICASE RHLE-RELATED"/>
    <property type="match status" value="1"/>
</dbReference>
<dbReference type="PROSITE" id="PS00039">
    <property type="entry name" value="DEAD_ATP_HELICASE"/>
    <property type="match status" value="1"/>
</dbReference>
<dbReference type="PANTHER" id="PTHR47959:SF13">
    <property type="entry name" value="ATP-DEPENDENT RNA HELICASE RHLE"/>
    <property type="match status" value="1"/>
</dbReference>
<dbReference type="CDD" id="cd18787">
    <property type="entry name" value="SF2_C_DEAD"/>
    <property type="match status" value="1"/>
</dbReference>
<sequence>MKFEELPLCQSVQDGLEAMNFKETTPVQEQTIPVILGKKDVIACAQTGTGKTAAFILPLLHNLQSEKHAEDKINAIIMAPTRELAQQIDQQMEGFSYFTPFSSVAVYGGNDAQAWEVQKRGLQKGADVVIATPGRLISHINLYDIDFSGVKYFILDEADRMLDMGFYDDIMLIVKRLPKDRQTIMFSATMPPKIRTLAKTILHNPAEVKIAVSRPPESIEQNVYICHEAQKQGIIRHLFSGKDISKVIIFSGSKLKVKELFKTFRKMGLSVGEMHSDLDQAQRDHVMHEFKNNRVSILVATDIVSRGIDIDDITMVINYDVPHDAEDYVHRIGRTARASAKGKSITFVSEEEQYKFKRIEDFLEKEITRLTVPAELGEAPAYNPTMHRHGKKQFGGKKGTFHRNRKPAQKTKKNIKPHKSQQ</sequence>
<dbReference type="GO" id="GO:0003724">
    <property type="term" value="F:RNA helicase activity"/>
    <property type="evidence" value="ECO:0007669"/>
    <property type="project" value="UniProtKB-EC"/>
</dbReference>
<dbReference type="CDD" id="cd00268">
    <property type="entry name" value="DEADc"/>
    <property type="match status" value="1"/>
</dbReference>
<keyword evidence="2 9" id="KW-0378">Hydrolase</keyword>
<proteinExistence type="predicted"/>
<evidence type="ECO:0000256" key="1">
    <source>
        <dbReference type="ARBA" id="ARBA00022741"/>
    </source>
</evidence>
<dbReference type="SUPFAM" id="SSF52540">
    <property type="entry name" value="P-loop containing nucleoside triphosphate hydrolases"/>
    <property type="match status" value="1"/>
</dbReference>
<dbReference type="PROSITE" id="PS51194">
    <property type="entry name" value="HELICASE_CTER"/>
    <property type="match status" value="1"/>
</dbReference>
<dbReference type="InterPro" id="IPR027417">
    <property type="entry name" value="P-loop_NTPase"/>
</dbReference>
<dbReference type="PROSITE" id="PS51192">
    <property type="entry name" value="HELICASE_ATP_BIND_1"/>
    <property type="match status" value="1"/>
</dbReference>
<dbReference type="Pfam" id="PF00270">
    <property type="entry name" value="DEAD"/>
    <property type="match status" value="1"/>
</dbReference>
<dbReference type="EMBL" id="VSSQ01000510">
    <property type="protein sequence ID" value="MPL96437.1"/>
    <property type="molecule type" value="Genomic_DNA"/>
</dbReference>
<dbReference type="InterPro" id="IPR014014">
    <property type="entry name" value="RNA_helicase_DEAD_Q_motif"/>
</dbReference>
<accession>A0A644VYQ5</accession>
<dbReference type="InterPro" id="IPR011545">
    <property type="entry name" value="DEAD/DEAH_box_helicase_dom"/>
</dbReference>
<dbReference type="InterPro" id="IPR044742">
    <property type="entry name" value="DEAD/DEAH_RhlB"/>
</dbReference>
<feature type="domain" description="Helicase C-terminal" evidence="7">
    <location>
        <begin position="218"/>
        <end position="380"/>
    </location>
</feature>
<keyword evidence="3 9" id="KW-0347">Helicase</keyword>
<dbReference type="GO" id="GO:0016787">
    <property type="term" value="F:hydrolase activity"/>
    <property type="evidence" value="ECO:0007669"/>
    <property type="project" value="UniProtKB-KW"/>
</dbReference>
<evidence type="ECO:0000256" key="2">
    <source>
        <dbReference type="ARBA" id="ARBA00022801"/>
    </source>
</evidence>
<feature type="domain" description="Helicase ATP-binding" evidence="6">
    <location>
        <begin position="32"/>
        <end position="208"/>
    </location>
</feature>
<evidence type="ECO:0000259" key="6">
    <source>
        <dbReference type="PROSITE" id="PS51192"/>
    </source>
</evidence>
<gene>
    <name evidence="9" type="primary">cshA_11</name>
    <name evidence="9" type="ORF">SDC9_42617</name>
</gene>
<evidence type="ECO:0000259" key="8">
    <source>
        <dbReference type="PROSITE" id="PS51195"/>
    </source>
</evidence>
<feature type="compositionally biased region" description="Basic residues" evidence="5">
    <location>
        <begin position="386"/>
        <end position="422"/>
    </location>
</feature>
<dbReference type="AlphaFoldDB" id="A0A644VYQ5"/>
<feature type="domain" description="DEAD-box RNA helicase Q" evidence="8">
    <location>
        <begin position="1"/>
        <end position="29"/>
    </location>
</feature>
<feature type="region of interest" description="Disordered" evidence="5">
    <location>
        <begin position="380"/>
        <end position="422"/>
    </location>
</feature>
<keyword evidence="4" id="KW-0067">ATP-binding</keyword>
<dbReference type="EC" id="3.6.4.13" evidence="9"/>
<organism evidence="9">
    <name type="scientific">bioreactor metagenome</name>
    <dbReference type="NCBI Taxonomy" id="1076179"/>
    <lineage>
        <taxon>unclassified sequences</taxon>
        <taxon>metagenomes</taxon>
        <taxon>ecological metagenomes</taxon>
    </lineage>
</organism>
<dbReference type="SMART" id="SM00490">
    <property type="entry name" value="HELICc"/>
    <property type="match status" value="1"/>
</dbReference>
<dbReference type="PROSITE" id="PS51195">
    <property type="entry name" value="Q_MOTIF"/>
    <property type="match status" value="1"/>
</dbReference>
<dbReference type="InterPro" id="IPR000629">
    <property type="entry name" value="RNA-helicase_DEAD-box_CS"/>
</dbReference>
<dbReference type="Gene3D" id="3.40.50.300">
    <property type="entry name" value="P-loop containing nucleotide triphosphate hydrolases"/>
    <property type="match status" value="2"/>
</dbReference>
<keyword evidence="1" id="KW-0547">Nucleotide-binding</keyword>
<dbReference type="GO" id="GO:0005524">
    <property type="term" value="F:ATP binding"/>
    <property type="evidence" value="ECO:0007669"/>
    <property type="project" value="UniProtKB-KW"/>
</dbReference>
<dbReference type="Pfam" id="PF00271">
    <property type="entry name" value="Helicase_C"/>
    <property type="match status" value="1"/>
</dbReference>
<dbReference type="GO" id="GO:0003676">
    <property type="term" value="F:nucleic acid binding"/>
    <property type="evidence" value="ECO:0007669"/>
    <property type="project" value="InterPro"/>
</dbReference>
<dbReference type="InterPro" id="IPR050079">
    <property type="entry name" value="DEAD_box_RNA_helicase"/>
</dbReference>
<reference evidence="9" key="1">
    <citation type="submission" date="2019-08" db="EMBL/GenBank/DDBJ databases">
        <authorList>
            <person name="Kucharzyk K."/>
            <person name="Murdoch R.W."/>
            <person name="Higgins S."/>
            <person name="Loffler F."/>
        </authorList>
    </citation>
    <scope>NUCLEOTIDE SEQUENCE</scope>
</reference>